<dbReference type="PROSITE" id="PS50977">
    <property type="entry name" value="HTH_TETR_2"/>
    <property type="match status" value="1"/>
</dbReference>
<name>A0A5B8U318_9ACTN</name>
<protein>
    <submittedName>
        <fullName evidence="4">TetR/AcrR family transcriptional regulator</fullName>
    </submittedName>
</protein>
<dbReference type="Pfam" id="PF00440">
    <property type="entry name" value="TetR_N"/>
    <property type="match status" value="1"/>
</dbReference>
<gene>
    <name evidence="4" type="ORF">FSW04_07550</name>
</gene>
<dbReference type="PANTHER" id="PTHR30055">
    <property type="entry name" value="HTH-TYPE TRANSCRIPTIONAL REGULATOR RUTR"/>
    <property type="match status" value="1"/>
</dbReference>
<sequence length="185" mass="19846">MTPAAATKRTLSTAEERREEVLSAAMQVFGERGFLGTPTIDVAKAAGISQAYLFRLFPSKLDLILAVVQRSNEAIRSAFIEAAAQARADGRDVKEAMGEAYGELLADRRLLLTQIHMHAAAAAMPEVAEASRAGFADLFAVVERETGLPPEGIQSFFAHGMLMNVMAAIGADGTHGRWAEVLRVC</sequence>
<dbReference type="Proteomes" id="UP000321805">
    <property type="component" value="Chromosome"/>
</dbReference>
<evidence type="ECO:0000256" key="2">
    <source>
        <dbReference type="PROSITE-ProRule" id="PRU00335"/>
    </source>
</evidence>
<evidence type="ECO:0000313" key="5">
    <source>
        <dbReference type="Proteomes" id="UP000321805"/>
    </source>
</evidence>
<dbReference type="OrthoDB" id="3691941at2"/>
<dbReference type="GO" id="GO:0000976">
    <property type="term" value="F:transcription cis-regulatory region binding"/>
    <property type="evidence" value="ECO:0007669"/>
    <property type="project" value="TreeGrafter"/>
</dbReference>
<evidence type="ECO:0000313" key="4">
    <source>
        <dbReference type="EMBL" id="QEC47447.1"/>
    </source>
</evidence>
<keyword evidence="5" id="KW-1185">Reference proteome</keyword>
<keyword evidence="1 2" id="KW-0238">DNA-binding</keyword>
<organism evidence="4 5">
    <name type="scientific">Baekduia soli</name>
    <dbReference type="NCBI Taxonomy" id="496014"/>
    <lineage>
        <taxon>Bacteria</taxon>
        <taxon>Bacillati</taxon>
        <taxon>Actinomycetota</taxon>
        <taxon>Thermoleophilia</taxon>
        <taxon>Solirubrobacterales</taxon>
        <taxon>Baekduiaceae</taxon>
        <taxon>Baekduia</taxon>
    </lineage>
</organism>
<dbReference type="SUPFAM" id="SSF46689">
    <property type="entry name" value="Homeodomain-like"/>
    <property type="match status" value="1"/>
</dbReference>
<dbReference type="KEGG" id="bsol:FSW04_07550"/>
<feature type="domain" description="HTH tetR-type" evidence="3">
    <location>
        <begin position="15"/>
        <end position="75"/>
    </location>
</feature>
<proteinExistence type="predicted"/>
<dbReference type="PANTHER" id="PTHR30055:SF146">
    <property type="entry name" value="HTH-TYPE TRANSCRIPTIONAL DUAL REGULATOR CECR"/>
    <property type="match status" value="1"/>
</dbReference>
<evidence type="ECO:0000256" key="1">
    <source>
        <dbReference type="ARBA" id="ARBA00023125"/>
    </source>
</evidence>
<reference evidence="4 5" key="1">
    <citation type="journal article" date="2018" name="J. Microbiol.">
        <title>Baekduia soli gen. nov., sp. nov., a novel bacterium isolated from the soil of Baekdu Mountain and proposal of a novel family name, Baekduiaceae fam. nov.</title>
        <authorList>
            <person name="An D.S."/>
            <person name="Siddiqi M.Z."/>
            <person name="Kim K.H."/>
            <person name="Yu H.S."/>
            <person name="Im W.T."/>
        </authorList>
    </citation>
    <scope>NUCLEOTIDE SEQUENCE [LARGE SCALE GENOMIC DNA]</scope>
    <source>
        <strain evidence="4 5">BR7-21</strain>
    </source>
</reference>
<dbReference type="InterPro" id="IPR050109">
    <property type="entry name" value="HTH-type_TetR-like_transc_reg"/>
</dbReference>
<dbReference type="AlphaFoldDB" id="A0A5B8U318"/>
<dbReference type="RefSeq" id="WP_146917910.1">
    <property type="nucleotide sequence ID" value="NZ_CP042430.1"/>
</dbReference>
<evidence type="ECO:0000259" key="3">
    <source>
        <dbReference type="PROSITE" id="PS50977"/>
    </source>
</evidence>
<dbReference type="InterPro" id="IPR009057">
    <property type="entry name" value="Homeodomain-like_sf"/>
</dbReference>
<feature type="DNA-binding region" description="H-T-H motif" evidence="2">
    <location>
        <begin position="38"/>
        <end position="57"/>
    </location>
</feature>
<dbReference type="PRINTS" id="PR00455">
    <property type="entry name" value="HTHTETR"/>
</dbReference>
<accession>A0A5B8U318</accession>
<dbReference type="GO" id="GO:0003700">
    <property type="term" value="F:DNA-binding transcription factor activity"/>
    <property type="evidence" value="ECO:0007669"/>
    <property type="project" value="TreeGrafter"/>
</dbReference>
<dbReference type="InterPro" id="IPR001647">
    <property type="entry name" value="HTH_TetR"/>
</dbReference>
<dbReference type="Gene3D" id="1.10.357.10">
    <property type="entry name" value="Tetracycline Repressor, domain 2"/>
    <property type="match status" value="1"/>
</dbReference>
<dbReference type="EMBL" id="CP042430">
    <property type="protein sequence ID" value="QEC47447.1"/>
    <property type="molecule type" value="Genomic_DNA"/>
</dbReference>